<sequence>MLDSLVRVSRRAADNHYAIILAEARTSPGTRCITRGYNTPRRELHSSGLIQRSQTMMASRRRVNRSEDRPNTAAKSGCGRFPFNNFTCFLTLFPKCFSSFDHSTCALSVSGRYLALEEIYLPFRAAFPNNSTRRRSYVEGASQSRTGFSPSMTSCSKELRPAATPKHPLQITTRAYARFQI</sequence>
<dbReference type="PANTHER" id="PTHR47188:SF1">
    <property type="entry name" value="PROTEIN TAR1"/>
    <property type="match status" value="1"/>
</dbReference>
<gene>
    <name evidence="2" type="ORF">MYCFIDRAFT_54532</name>
</gene>
<dbReference type="VEuPathDB" id="FungiDB:MYCFIDRAFT_54532"/>
<evidence type="ECO:0000313" key="3">
    <source>
        <dbReference type="Proteomes" id="UP000016932"/>
    </source>
</evidence>
<dbReference type="eggNOG" id="KOG4853">
    <property type="taxonomic scope" value="Eukaryota"/>
</dbReference>
<dbReference type="GO" id="GO:0043457">
    <property type="term" value="P:regulation of cellular respiration"/>
    <property type="evidence" value="ECO:0007669"/>
    <property type="project" value="EnsemblFungi"/>
</dbReference>
<dbReference type="GO" id="GO:0005739">
    <property type="term" value="C:mitochondrion"/>
    <property type="evidence" value="ECO:0007669"/>
    <property type="project" value="EnsemblFungi"/>
</dbReference>
<evidence type="ECO:0000313" key="2">
    <source>
        <dbReference type="EMBL" id="EME80501.1"/>
    </source>
</evidence>
<proteinExistence type="predicted"/>
<dbReference type="AlphaFoldDB" id="M3A7A3"/>
<reference evidence="2 3" key="1">
    <citation type="journal article" date="2012" name="PLoS Pathog.">
        <title>Diverse lifestyles and strategies of plant pathogenesis encoded in the genomes of eighteen Dothideomycetes fungi.</title>
        <authorList>
            <person name="Ohm R.A."/>
            <person name="Feau N."/>
            <person name="Henrissat B."/>
            <person name="Schoch C.L."/>
            <person name="Horwitz B.A."/>
            <person name="Barry K.W."/>
            <person name="Condon B.J."/>
            <person name="Copeland A.C."/>
            <person name="Dhillon B."/>
            <person name="Glaser F."/>
            <person name="Hesse C.N."/>
            <person name="Kosti I."/>
            <person name="LaButti K."/>
            <person name="Lindquist E.A."/>
            <person name="Lucas S."/>
            <person name="Salamov A.A."/>
            <person name="Bradshaw R.E."/>
            <person name="Ciuffetti L."/>
            <person name="Hamelin R.C."/>
            <person name="Kema G.H.J."/>
            <person name="Lawrence C."/>
            <person name="Scott J.A."/>
            <person name="Spatafora J.W."/>
            <person name="Turgeon B.G."/>
            <person name="de Wit P.J.G.M."/>
            <person name="Zhong S."/>
            <person name="Goodwin S.B."/>
            <person name="Grigoriev I.V."/>
        </authorList>
    </citation>
    <scope>NUCLEOTIDE SEQUENCE [LARGE SCALE GENOMIC DNA]</scope>
    <source>
        <strain evidence="2 3">CIRAD86</strain>
    </source>
</reference>
<dbReference type="EMBL" id="KB446561">
    <property type="protein sequence ID" value="EME80501.1"/>
    <property type="molecule type" value="Genomic_DNA"/>
</dbReference>
<name>M3A7A3_PSEFD</name>
<dbReference type="KEGG" id="pfj:MYCFIDRAFT_54532"/>
<feature type="region of interest" description="Disordered" evidence="1">
    <location>
        <begin position="55"/>
        <end position="74"/>
    </location>
</feature>
<dbReference type="HOGENOM" id="CLU_1430356_0_0_1"/>
<evidence type="ECO:0000256" key="1">
    <source>
        <dbReference type="SAM" id="MobiDB-lite"/>
    </source>
</evidence>
<dbReference type="Proteomes" id="UP000016932">
    <property type="component" value="Unassembled WGS sequence"/>
</dbReference>
<accession>M3A7A3</accession>
<dbReference type="InterPro" id="IPR044792">
    <property type="entry name" value="TAR1"/>
</dbReference>
<keyword evidence="3" id="KW-1185">Reference proteome</keyword>
<protein>
    <submittedName>
        <fullName evidence="2">Uncharacterized protein</fullName>
    </submittedName>
</protein>
<organism evidence="2 3">
    <name type="scientific">Pseudocercospora fijiensis (strain CIRAD86)</name>
    <name type="common">Black leaf streak disease fungus</name>
    <name type="synonym">Mycosphaerella fijiensis</name>
    <dbReference type="NCBI Taxonomy" id="383855"/>
    <lineage>
        <taxon>Eukaryota</taxon>
        <taxon>Fungi</taxon>
        <taxon>Dikarya</taxon>
        <taxon>Ascomycota</taxon>
        <taxon>Pezizomycotina</taxon>
        <taxon>Dothideomycetes</taxon>
        <taxon>Dothideomycetidae</taxon>
        <taxon>Mycosphaerellales</taxon>
        <taxon>Mycosphaerellaceae</taxon>
        <taxon>Pseudocercospora</taxon>
    </lineage>
</organism>
<dbReference type="PANTHER" id="PTHR47188">
    <property type="entry name" value="PROTEIN TAR1"/>
    <property type="match status" value="1"/>
</dbReference>